<keyword evidence="3" id="KW-1185">Reference proteome</keyword>
<reference evidence="2 3" key="1">
    <citation type="submission" date="2020-08" db="EMBL/GenBank/DDBJ databases">
        <title>Genome public.</title>
        <authorList>
            <person name="Liu C."/>
            <person name="Sun Q."/>
        </authorList>
    </citation>
    <scope>NUCLEOTIDE SEQUENCE [LARGE SCALE GENOMIC DNA]</scope>
    <source>
        <strain evidence="2 3">M2</strain>
    </source>
</reference>
<evidence type="ECO:0000256" key="1">
    <source>
        <dbReference type="SAM" id="Phobius"/>
    </source>
</evidence>
<dbReference type="Proteomes" id="UP000641741">
    <property type="component" value="Unassembled WGS sequence"/>
</dbReference>
<proteinExistence type="predicted"/>
<feature type="transmembrane region" description="Helical" evidence="1">
    <location>
        <begin position="122"/>
        <end position="143"/>
    </location>
</feature>
<comment type="caution">
    <text evidence="2">The sequence shown here is derived from an EMBL/GenBank/DDBJ whole genome shotgun (WGS) entry which is preliminary data.</text>
</comment>
<feature type="transmembrane region" description="Helical" evidence="1">
    <location>
        <begin position="93"/>
        <end position="110"/>
    </location>
</feature>
<accession>A0ABR7GKR9</accession>
<dbReference type="RefSeq" id="WP_186969232.1">
    <property type="nucleotide sequence ID" value="NZ_JACOPK010000002.1"/>
</dbReference>
<evidence type="ECO:0000313" key="3">
    <source>
        <dbReference type="Proteomes" id="UP000641741"/>
    </source>
</evidence>
<keyword evidence="1" id="KW-1133">Transmembrane helix</keyword>
<dbReference type="EMBL" id="JACOPK010000002">
    <property type="protein sequence ID" value="MBC5694913.1"/>
    <property type="molecule type" value="Genomic_DNA"/>
</dbReference>
<evidence type="ECO:0000313" key="2">
    <source>
        <dbReference type="EMBL" id="MBC5694913.1"/>
    </source>
</evidence>
<protein>
    <submittedName>
        <fullName evidence="2">Uncharacterized protein</fullName>
    </submittedName>
</protein>
<gene>
    <name evidence="2" type="ORF">H8S02_02965</name>
</gene>
<feature type="transmembrane region" description="Helical" evidence="1">
    <location>
        <begin position="68"/>
        <end position="87"/>
    </location>
</feature>
<organism evidence="2 3">
    <name type="scientific">Agathobaculum hominis</name>
    <dbReference type="NCBI Taxonomy" id="2763014"/>
    <lineage>
        <taxon>Bacteria</taxon>
        <taxon>Bacillati</taxon>
        <taxon>Bacillota</taxon>
        <taxon>Clostridia</taxon>
        <taxon>Eubacteriales</taxon>
        <taxon>Butyricicoccaceae</taxon>
        <taxon>Agathobaculum</taxon>
    </lineage>
</organism>
<keyword evidence="1" id="KW-0812">Transmembrane</keyword>
<keyword evidence="1" id="KW-0472">Membrane</keyword>
<feature type="transmembrane region" description="Helical" evidence="1">
    <location>
        <begin position="36"/>
        <end position="56"/>
    </location>
</feature>
<name>A0ABR7GKR9_9FIRM</name>
<feature type="transmembrane region" description="Helical" evidence="1">
    <location>
        <begin position="7"/>
        <end position="30"/>
    </location>
</feature>
<sequence>MKKSYVFNTLICCGCTALIFLLHFIVYGGVLLKSPGYTGLFCAVWIAHAAGYSGTLEPKIRPHTAVRVRLWQLLYCILFGSVLFVTIEEPYDVLCWFCVVYGVVCVIFFLRKGDNGAEPWTATFMMLWMLLTLGAFLLIVHPITVSQARNLVEQAGYTDLYRFQSVDWDAIRFAQVINNDTEIIGCTMPEEKDPLGWYGFRAFKDGERYCVVVSAARGQIEVQEKQGE</sequence>